<gene>
    <name evidence="2" type="ORF">CLV59_10673</name>
</gene>
<name>A0A327VUR2_9BACT</name>
<organism evidence="2 3">
    <name type="scientific">Chitinophaga dinghuensis</name>
    <dbReference type="NCBI Taxonomy" id="1539050"/>
    <lineage>
        <taxon>Bacteria</taxon>
        <taxon>Pseudomonadati</taxon>
        <taxon>Bacteroidota</taxon>
        <taxon>Chitinophagia</taxon>
        <taxon>Chitinophagales</taxon>
        <taxon>Chitinophagaceae</taxon>
        <taxon>Chitinophaga</taxon>
    </lineage>
</organism>
<keyword evidence="3" id="KW-1185">Reference proteome</keyword>
<accession>A0A327VUR2</accession>
<dbReference type="PANTHER" id="PTHR35596">
    <property type="entry name" value="DUF2263 DOMAIN-CONTAINING PROTEIN"/>
    <property type="match status" value="1"/>
</dbReference>
<comment type="caution">
    <text evidence="2">The sequence shown here is derived from an EMBL/GenBank/DDBJ whole genome shotgun (WGS) entry which is preliminary data.</text>
</comment>
<proteinExistence type="predicted"/>
<dbReference type="InterPro" id="IPR012664">
    <property type="entry name" value="CHP02452"/>
</dbReference>
<feature type="domain" description="Microbial-type PARG catalytic" evidence="1">
    <location>
        <begin position="10"/>
        <end position="160"/>
    </location>
</feature>
<evidence type="ECO:0000313" key="2">
    <source>
        <dbReference type="EMBL" id="RAJ79013.1"/>
    </source>
</evidence>
<dbReference type="EMBL" id="QLMA01000006">
    <property type="protein sequence ID" value="RAJ79013.1"/>
    <property type="molecule type" value="Genomic_DNA"/>
</dbReference>
<evidence type="ECO:0000313" key="3">
    <source>
        <dbReference type="Proteomes" id="UP000249819"/>
    </source>
</evidence>
<dbReference type="Pfam" id="PF10021">
    <property type="entry name" value="PARG_cat_microb"/>
    <property type="match status" value="1"/>
</dbReference>
<dbReference type="NCBIfam" id="TIGR02452">
    <property type="entry name" value="TIGR02452 family protein"/>
    <property type="match status" value="1"/>
</dbReference>
<dbReference type="InterPro" id="IPR043472">
    <property type="entry name" value="Macro_dom-like"/>
</dbReference>
<evidence type="ECO:0000259" key="1">
    <source>
        <dbReference type="Pfam" id="PF10021"/>
    </source>
</evidence>
<dbReference type="PANTHER" id="PTHR35596:SF1">
    <property type="entry name" value="MICROBIAL-TYPE PARG CATALYTIC DOMAIN-CONTAINING PROTEIN"/>
    <property type="match status" value="1"/>
</dbReference>
<dbReference type="RefSeq" id="WP_146616235.1">
    <property type="nucleotide sequence ID" value="NZ_QLMA01000006.1"/>
</dbReference>
<dbReference type="OrthoDB" id="9806181at2"/>
<dbReference type="Proteomes" id="UP000249819">
    <property type="component" value="Unassembled WGS sequence"/>
</dbReference>
<dbReference type="PIRSF" id="PIRSF014899">
    <property type="entry name" value="UCP014899"/>
    <property type="match status" value="1"/>
</dbReference>
<dbReference type="InterPro" id="IPR019261">
    <property type="entry name" value="PARG_cat_microbial"/>
</dbReference>
<protein>
    <submittedName>
        <fullName evidence="2">Uncharacterized protein (TIGR02452 family)</fullName>
    </submittedName>
</protein>
<reference evidence="2 3" key="1">
    <citation type="submission" date="2018-06" db="EMBL/GenBank/DDBJ databases">
        <title>Genomic Encyclopedia of Archaeal and Bacterial Type Strains, Phase II (KMG-II): from individual species to whole genera.</title>
        <authorList>
            <person name="Goeker M."/>
        </authorList>
    </citation>
    <scope>NUCLEOTIDE SEQUENCE [LARGE SCALE GENOMIC DNA]</scope>
    <source>
        <strain evidence="2 3">DSM 29821</strain>
    </source>
</reference>
<dbReference type="AlphaFoldDB" id="A0A327VUR2"/>
<dbReference type="Gene3D" id="3.40.220.10">
    <property type="entry name" value="Leucine Aminopeptidase, subunit E, domain 1"/>
    <property type="match status" value="1"/>
</dbReference>
<sequence>MKKSTRVTKAKETLEIMEHGYYHVNDRKIVINDSLTASTAGSRLYTPDELDTLMKEMLPRIAAENQETSIIVQNSTVLKAASSMVLQGGKVGCLNFASAKNPGGGFLGGAVAQEESLALSSSLYSTLMANFDMYEYNRNRPTMLYSDHMIWSPDVVFFRNDDGELLEQPYHVSVVTSPAVNVGAILNVRPEELPFAETVMLQRMDKVLALMYHAGMDHLLLGAWGCGVFRNDPRKIAAYFATYLAPGGKYSRCFKSVVFAVLDRKEDGANIHAFKAAFGQL</sequence>